<protein>
    <submittedName>
        <fullName evidence="2">Uncharacterized protein</fullName>
    </submittedName>
</protein>
<comment type="caution">
    <text evidence="2">The sequence shown here is derived from an EMBL/GenBank/DDBJ whole genome shotgun (WGS) entry which is preliminary data.</text>
</comment>
<accession>K2GTC3</accession>
<gene>
    <name evidence="2" type="ORF">ACD_4C00233G0001</name>
</gene>
<feature type="non-terminal residue" evidence="2">
    <location>
        <position position="336"/>
    </location>
</feature>
<keyword evidence="1" id="KW-0732">Signal</keyword>
<reference evidence="2" key="1">
    <citation type="journal article" date="2012" name="Science">
        <title>Fermentation, hydrogen, and sulfur metabolism in multiple uncultivated bacterial phyla.</title>
        <authorList>
            <person name="Wrighton K.C."/>
            <person name="Thomas B.C."/>
            <person name="Sharon I."/>
            <person name="Miller C.S."/>
            <person name="Castelle C.J."/>
            <person name="VerBerkmoes N.C."/>
            <person name="Wilkins M.J."/>
            <person name="Hettich R.L."/>
            <person name="Lipton M.S."/>
            <person name="Williams K.H."/>
            <person name="Long P.E."/>
            <person name="Banfield J.F."/>
        </authorList>
    </citation>
    <scope>NUCLEOTIDE SEQUENCE [LARGE SCALE GENOMIC DNA]</scope>
</reference>
<dbReference type="AlphaFoldDB" id="K2GTC3"/>
<sequence length="336" mass="39569">METKTKIPKALFGMIMLFMCYNSFAFEISSDNPDASVNDTWSFNWNYTLYKNPTDSIPDGHLRTISWSISSTLYWDFISNDLKAFLKKDDTRCGTNYYTLTLSWTAHSEFWWNYNFDWVNSFTCTPKWTSSSDIKINLQLPSNSKLWEKFIWKDLISESLATTINENLKILWSQKLNVWKLVSYEENVNDPRYIMKTNINVQMADLLKWKSHNNDINSSSQGNVIRQDTLDSNKILYYNYIDEAVSIASSEDNKWKILTLQTNSPVFSDDPDNYKLKITWQRTIIVKWWNVYINADIYNKTDNPNDPDASLLVIIAKRDPNNLKNWWNIYINPNVT</sequence>
<evidence type="ECO:0000313" key="2">
    <source>
        <dbReference type="EMBL" id="EKE26600.1"/>
    </source>
</evidence>
<name>K2GTC3_9BACT</name>
<dbReference type="EMBL" id="AMFJ01000749">
    <property type="protein sequence ID" value="EKE26600.1"/>
    <property type="molecule type" value="Genomic_DNA"/>
</dbReference>
<feature type="signal peptide" evidence="1">
    <location>
        <begin position="1"/>
        <end position="25"/>
    </location>
</feature>
<proteinExistence type="predicted"/>
<evidence type="ECO:0000256" key="1">
    <source>
        <dbReference type="SAM" id="SignalP"/>
    </source>
</evidence>
<feature type="chain" id="PRO_5017271956" evidence="1">
    <location>
        <begin position="26"/>
        <end position="336"/>
    </location>
</feature>
<organism evidence="2">
    <name type="scientific">uncultured bacterium</name>
    <name type="common">gcode 4</name>
    <dbReference type="NCBI Taxonomy" id="1234023"/>
    <lineage>
        <taxon>Bacteria</taxon>
        <taxon>environmental samples</taxon>
    </lineage>
</organism>